<comment type="caution">
    <text evidence="1">The sequence shown here is derived from an EMBL/GenBank/DDBJ whole genome shotgun (WGS) entry which is preliminary data.</text>
</comment>
<proteinExistence type="predicted"/>
<gene>
    <name evidence="1" type="ORF">BJ138DRAFT_1106324</name>
</gene>
<protein>
    <submittedName>
        <fullName evidence="1">Uncharacterized protein</fullName>
    </submittedName>
</protein>
<evidence type="ECO:0000313" key="1">
    <source>
        <dbReference type="EMBL" id="KAH7905022.1"/>
    </source>
</evidence>
<keyword evidence="2" id="KW-1185">Reference proteome</keyword>
<accession>A0ACB7ZVX3</accession>
<name>A0ACB7ZVX3_9AGAM</name>
<dbReference type="Proteomes" id="UP000790377">
    <property type="component" value="Unassembled WGS sequence"/>
</dbReference>
<organism evidence="1 2">
    <name type="scientific">Hygrophoropsis aurantiaca</name>
    <dbReference type="NCBI Taxonomy" id="72124"/>
    <lineage>
        <taxon>Eukaryota</taxon>
        <taxon>Fungi</taxon>
        <taxon>Dikarya</taxon>
        <taxon>Basidiomycota</taxon>
        <taxon>Agaricomycotina</taxon>
        <taxon>Agaricomycetes</taxon>
        <taxon>Agaricomycetidae</taxon>
        <taxon>Boletales</taxon>
        <taxon>Coniophorineae</taxon>
        <taxon>Hygrophoropsidaceae</taxon>
        <taxon>Hygrophoropsis</taxon>
    </lineage>
</organism>
<dbReference type="EMBL" id="MU268293">
    <property type="protein sequence ID" value="KAH7905022.1"/>
    <property type="molecule type" value="Genomic_DNA"/>
</dbReference>
<sequence>MVSADSSDSLTICLSTIGRPITDHYNHGSRPARLTSAVRLLQTLVTAGEAGDRGTRNTVTESDDERSDERSNRHASKSLFPILNVQHAGTIPQWTEQVVDSIPHKAPSIKSIRTVSAATTKSLLHSIFALLSDSADTEQTIANDPMFNFKYGGLPDKIDNYGNDGHNTPTVKLTKGLLHTLLNASLQTPANGDLLKVLGCLTDATPADQPEPEPNEPGPMDVDNAGNVLVNFTNIRNNTTAAPKSTSSKVYGAMSSKDAGAGLRGITKVSRGSALGSRTNISTTLNRPVSKTSAHTSTPKHKVSWSLLQ</sequence>
<evidence type="ECO:0000313" key="2">
    <source>
        <dbReference type="Proteomes" id="UP000790377"/>
    </source>
</evidence>
<reference evidence="1" key="1">
    <citation type="journal article" date="2021" name="New Phytol.">
        <title>Evolutionary innovations through gain and loss of genes in the ectomycorrhizal Boletales.</title>
        <authorList>
            <person name="Wu G."/>
            <person name="Miyauchi S."/>
            <person name="Morin E."/>
            <person name="Kuo A."/>
            <person name="Drula E."/>
            <person name="Varga T."/>
            <person name="Kohler A."/>
            <person name="Feng B."/>
            <person name="Cao Y."/>
            <person name="Lipzen A."/>
            <person name="Daum C."/>
            <person name="Hundley H."/>
            <person name="Pangilinan J."/>
            <person name="Johnson J."/>
            <person name="Barry K."/>
            <person name="LaButti K."/>
            <person name="Ng V."/>
            <person name="Ahrendt S."/>
            <person name="Min B."/>
            <person name="Choi I.G."/>
            <person name="Park H."/>
            <person name="Plett J.M."/>
            <person name="Magnuson J."/>
            <person name="Spatafora J.W."/>
            <person name="Nagy L.G."/>
            <person name="Henrissat B."/>
            <person name="Grigoriev I.V."/>
            <person name="Yang Z.L."/>
            <person name="Xu J."/>
            <person name="Martin F.M."/>
        </authorList>
    </citation>
    <scope>NUCLEOTIDE SEQUENCE</scope>
    <source>
        <strain evidence="1">ATCC 28755</strain>
    </source>
</reference>